<keyword evidence="2" id="KW-1185">Reference proteome</keyword>
<evidence type="ECO:0000313" key="1">
    <source>
        <dbReference type="EMBL" id="TWI16836.1"/>
    </source>
</evidence>
<dbReference type="Proteomes" id="UP000317122">
    <property type="component" value="Unassembled WGS sequence"/>
</dbReference>
<organism evidence="1 2">
    <name type="scientific">Mesorhizobium tianshanense</name>
    <dbReference type="NCBI Taxonomy" id="39844"/>
    <lineage>
        <taxon>Bacteria</taxon>
        <taxon>Pseudomonadati</taxon>
        <taxon>Pseudomonadota</taxon>
        <taxon>Alphaproteobacteria</taxon>
        <taxon>Hyphomicrobiales</taxon>
        <taxon>Phyllobacteriaceae</taxon>
        <taxon>Mesorhizobium</taxon>
    </lineage>
</organism>
<comment type="caution">
    <text evidence="1">The sequence shown here is derived from an EMBL/GenBank/DDBJ whole genome shotgun (WGS) entry which is preliminary data.</text>
</comment>
<dbReference type="EMBL" id="VLKT01000118">
    <property type="protein sequence ID" value="TWI16836.1"/>
    <property type="molecule type" value="Genomic_DNA"/>
</dbReference>
<reference evidence="1 2" key="1">
    <citation type="journal article" date="2015" name="Stand. Genomic Sci.">
        <title>Genomic Encyclopedia of Bacterial and Archaeal Type Strains, Phase III: the genomes of soil and plant-associated and newly described type strains.</title>
        <authorList>
            <person name="Whitman W.B."/>
            <person name="Woyke T."/>
            <person name="Klenk H.P."/>
            <person name="Zhou Y."/>
            <person name="Lilburn T.G."/>
            <person name="Beck B.J."/>
            <person name="De Vos P."/>
            <person name="Vandamme P."/>
            <person name="Eisen J.A."/>
            <person name="Garrity G."/>
            <person name="Hugenholtz P."/>
            <person name="Kyrpides N.C."/>
        </authorList>
    </citation>
    <scope>NUCLEOTIDE SEQUENCE [LARGE SCALE GENOMIC DNA]</scope>
    <source>
        <strain evidence="1 2">CGMCC 1.2546</strain>
    </source>
</reference>
<accession>A0A562MA79</accession>
<gene>
    <name evidence="1" type="ORF">IQ26_07642</name>
</gene>
<proteinExistence type="predicted"/>
<sequence>MRVTGVYGETKAFVRDPDLMTRLAQWPVAVVLSEVYRIEGEPLLIEDLGFADKNILNNAYDGGNYPRPCQGQESLNLWRYGSH</sequence>
<name>A0A562MA79_9HYPH</name>
<evidence type="ECO:0000313" key="2">
    <source>
        <dbReference type="Proteomes" id="UP000317122"/>
    </source>
</evidence>
<dbReference type="AlphaFoldDB" id="A0A562MA79"/>
<protein>
    <submittedName>
        <fullName evidence="1">Uncharacterized protein</fullName>
    </submittedName>
</protein>